<evidence type="ECO:0000313" key="2">
    <source>
        <dbReference type="Proteomes" id="UP000063434"/>
    </source>
</evidence>
<comment type="caution">
    <text evidence="1">The sequence shown here is derived from an EMBL/GenBank/DDBJ whole genome shotgun (WGS) entry which is preliminary data.</text>
</comment>
<gene>
    <name evidence="1" type="ORF">PFL603g_04721</name>
</gene>
<accession>A0A109KN39</accession>
<proteinExistence type="predicted"/>
<dbReference type="AlphaFoldDB" id="A0A109KN39"/>
<evidence type="ECO:0000313" key="1">
    <source>
        <dbReference type="EMBL" id="KWV72180.1"/>
    </source>
</evidence>
<sequence length="201" mass="21329">MLLGKFANVLSPWEYVGSTESLTTSAASVTLQIPNTAQPGDLLVAVMSPGNESIATELTSGGWQRMTPGNQDYVCVTRLTAFTERPTYKKGSANAVYACLAVFRAAGWSSVSLVGNNAPYKLLAITTETDNTLILSLATTPGFAGSWTAGMTGVSQFVRRLRATSPSLAIYSADIAKPKEVNNIFVNARDGTERNIILAIS</sequence>
<name>A0A109KN39_PSEFL</name>
<dbReference type="PATRIC" id="fig|294.195.peg.5048"/>
<dbReference type="EMBL" id="LCYC01000058">
    <property type="protein sequence ID" value="KWV72180.1"/>
    <property type="molecule type" value="Genomic_DNA"/>
</dbReference>
<protein>
    <submittedName>
        <fullName evidence="1">Uncharacterized protein</fullName>
    </submittedName>
</protein>
<organism evidence="1 2">
    <name type="scientific">Pseudomonas fluorescens</name>
    <dbReference type="NCBI Taxonomy" id="294"/>
    <lineage>
        <taxon>Bacteria</taxon>
        <taxon>Pseudomonadati</taxon>
        <taxon>Pseudomonadota</taxon>
        <taxon>Gammaproteobacteria</taxon>
        <taxon>Pseudomonadales</taxon>
        <taxon>Pseudomonadaceae</taxon>
        <taxon>Pseudomonas</taxon>
    </lineage>
</organism>
<reference evidence="1 2" key="1">
    <citation type="submission" date="2015-05" db="EMBL/GenBank/DDBJ databases">
        <title>A genomic and transcriptomic approach to investigate the blue pigment phenotype in Pseudomonas fluorescens.</title>
        <authorList>
            <person name="Andreani N.A."/>
            <person name="Cardazzo B."/>
        </authorList>
    </citation>
    <scope>NUCLEOTIDE SEQUENCE [LARGE SCALE GENOMIC DNA]</scope>
    <source>
        <strain evidence="1 2">Ps_40</strain>
    </source>
</reference>
<dbReference type="Proteomes" id="UP000063434">
    <property type="component" value="Unassembled WGS sequence"/>
</dbReference>